<feature type="domain" description="OB-fold nucleic acid binding" evidence="9">
    <location>
        <begin position="16"/>
        <end position="110"/>
    </location>
</feature>
<evidence type="ECO:0000256" key="4">
    <source>
        <dbReference type="ARBA" id="ARBA00022839"/>
    </source>
</evidence>
<evidence type="ECO:0000256" key="6">
    <source>
        <dbReference type="RuleBase" id="RU004355"/>
    </source>
</evidence>
<dbReference type="RefSeq" id="WP_213755015.1">
    <property type="nucleotide sequence ID" value="NZ_JAHCQH010000015.1"/>
</dbReference>
<evidence type="ECO:0000256" key="3">
    <source>
        <dbReference type="ARBA" id="ARBA00022801"/>
    </source>
</evidence>
<comment type="subcellular location">
    <subcellularLocation>
        <location evidence="5 6">Cytoplasm</location>
    </subcellularLocation>
</comment>
<dbReference type="Pfam" id="PF02601">
    <property type="entry name" value="Exonuc_VII_L"/>
    <property type="match status" value="1"/>
</dbReference>
<name>A0ABS5R7T2_9HYPH</name>
<dbReference type="NCBIfam" id="TIGR00237">
    <property type="entry name" value="xseA"/>
    <property type="match status" value="1"/>
</dbReference>
<keyword evidence="11" id="KW-1185">Reference proteome</keyword>
<evidence type="ECO:0000259" key="8">
    <source>
        <dbReference type="Pfam" id="PF02601"/>
    </source>
</evidence>
<evidence type="ECO:0000313" key="11">
    <source>
        <dbReference type="Proteomes" id="UP001166585"/>
    </source>
</evidence>
<dbReference type="Pfam" id="PF13742">
    <property type="entry name" value="tRNA_anti_2"/>
    <property type="match status" value="1"/>
</dbReference>
<comment type="subunit">
    <text evidence="5">Heterooligomer composed of large and small subunits.</text>
</comment>
<dbReference type="InterPro" id="IPR025824">
    <property type="entry name" value="OB-fold_nuc-bd_dom"/>
</dbReference>
<reference evidence="10" key="1">
    <citation type="submission" date="2021-05" db="EMBL/GenBank/DDBJ databases">
        <authorList>
            <person name="Sun Q."/>
            <person name="Inoue M."/>
        </authorList>
    </citation>
    <scope>NUCLEOTIDE SEQUENCE</scope>
    <source>
        <strain evidence="10">VKM B-3255</strain>
    </source>
</reference>
<evidence type="ECO:0000256" key="1">
    <source>
        <dbReference type="ARBA" id="ARBA00022490"/>
    </source>
</evidence>
<dbReference type="HAMAP" id="MF_00378">
    <property type="entry name" value="Exonuc_7_L"/>
    <property type="match status" value="1"/>
</dbReference>
<organism evidence="10 11">
    <name type="scientific">Ancylobacter radicis</name>
    <dbReference type="NCBI Taxonomy" id="2836179"/>
    <lineage>
        <taxon>Bacteria</taxon>
        <taxon>Pseudomonadati</taxon>
        <taxon>Pseudomonadota</taxon>
        <taxon>Alphaproteobacteria</taxon>
        <taxon>Hyphomicrobiales</taxon>
        <taxon>Xanthobacteraceae</taxon>
        <taxon>Ancylobacter</taxon>
    </lineage>
</organism>
<evidence type="ECO:0000256" key="7">
    <source>
        <dbReference type="SAM" id="MobiDB-lite"/>
    </source>
</evidence>
<dbReference type="CDD" id="cd04489">
    <property type="entry name" value="ExoVII_LU_OBF"/>
    <property type="match status" value="1"/>
</dbReference>
<dbReference type="EC" id="3.1.11.6" evidence="5"/>
<comment type="caution">
    <text evidence="10">The sequence shown here is derived from an EMBL/GenBank/DDBJ whole genome shotgun (WGS) entry which is preliminary data.</text>
</comment>
<accession>A0ABS5R7T2</accession>
<comment type="similarity">
    <text evidence="5 6">Belongs to the XseA family.</text>
</comment>
<evidence type="ECO:0000313" key="10">
    <source>
        <dbReference type="EMBL" id="MBS9477227.1"/>
    </source>
</evidence>
<feature type="compositionally biased region" description="Polar residues" evidence="7">
    <location>
        <begin position="534"/>
        <end position="544"/>
    </location>
</feature>
<dbReference type="InterPro" id="IPR020579">
    <property type="entry name" value="Exonuc_VII_lsu_C"/>
</dbReference>
<dbReference type="GO" id="GO:0008855">
    <property type="term" value="F:exodeoxyribonuclease VII activity"/>
    <property type="evidence" value="ECO:0007669"/>
    <property type="project" value="UniProtKB-EC"/>
</dbReference>
<evidence type="ECO:0000256" key="2">
    <source>
        <dbReference type="ARBA" id="ARBA00022722"/>
    </source>
</evidence>
<keyword evidence="4 5" id="KW-0269">Exonuclease</keyword>
<keyword evidence="2 5" id="KW-0540">Nuclease</keyword>
<keyword evidence="3 5" id="KW-0378">Hydrolase</keyword>
<dbReference type="Proteomes" id="UP001166585">
    <property type="component" value="Unassembled WGS sequence"/>
</dbReference>
<feature type="compositionally biased region" description="Pro residues" evidence="7">
    <location>
        <begin position="505"/>
        <end position="514"/>
    </location>
</feature>
<evidence type="ECO:0000259" key="9">
    <source>
        <dbReference type="Pfam" id="PF13742"/>
    </source>
</evidence>
<dbReference type="InterPro" id="IPR003753">
    <property type="entry name" value="Exonuc_VII_L"/>
</dbReference>
<gene>
    <name evidence="5" type="primary">xseA</name>
    <name evidence="10" type="ORF">KIP89_08925</name>
</gene>
<proteinExistence type="inferred from homology"/>
<dbReference type="EMBL" id="JAHCQH010000015">
    <property type="protein sequence ID" value="MBS9477227.1"/>
    <property type="molecule type" value="Genomic_DNA"/>
</dbReference>
<comment type="catalytic activity">
    <reaction evidence="5 6">
        <text>Exonucleolytic cleavage in either 5'- to 3'- or 3'- to 5'-direction to yield nucleoside 5'-phosphates.</text>
        <dbReference type="EC" id="3.1.11.6"/>
    </reaction>
</comment>
<dbReference type="PANTHER" id="PTHR30008">
    <property type="entry name" value="EXODEOXYRIBONUCLEASE 7 LARGE SUBUNIT"/>
    <property type="match status" value="1"/>
</dbReference>
<keyword evidence="1 5" id="KW-0963">Cytoplasm</keyword>
<feature type="domain" description="Exonuclease VII large subunit C-terminal" evidence="8">
    <location>
        <begin position="133"/>
        <end position="417"/>
    </location>
</feature>
<comment type="function">
    <text evidence="5">Bidirectionally degrades single-stranded DNA into large acid-insoluble oligonucleotides, which are then degraded further into small acid-soluble oligonucleotides.</text>
</comment>
<evidence type="ECO:0000256" key="5">
    <source>
        <dbReference type="HAMAP-Rule" id="MF_00378"/>
    </source>
</evidence>
<dbReference type="PANTHER" id="PTHR30008:SF0">
    <property type="entry name" value="EXODEOXYRIBONUCLEASE 7 LARGE SUBUNIT"/>
    <property type="match status" value="1"/>
</dbReference>
<protein>
    <recommendedName>
        <fullName evidence="5">Exodeoxyribonuclease 7 large subunit</fullName>
        <ecNumber evidence="5">3.1.11.6</ecNumber>
    </recommendedName>
    <alternativeName>
        <fullName evidence="5">Exodeoxyribonuclease VII large subunit</fullName>
        <shortName evidence="5">Exonuclease VII large subunit</shortName>
    </alternativeName>
</protein>
<sequence length="544" mass="58520">MPDTLSESPVSNAPDWTVSELSGALKRTVEDAFGHVRVRGEISGYRGPHSSGHAYFSLKDQNARIDAVVWKGVFGRLRLKPEEGLEVVAIGRITTFPGKSSYQIVIEQLEFAGAGAIMAMLEERKRRLGAEGLFAPERKRRPPFLPGVIGVVTSPTGAVIRDILHRLSDRFPRHVLVWPVRVQGDTSGAEVAAAIRGFNALPANGPIPRPDVLIVARGGGSLEDLLGFSDEAVVRAAAESAIPLISAVGHETDVTLIDFAADVRAPTPTAAAEMAVPVRGELIAEIGSLKARLTGALLRGTERRRADLRSLGRLLPSGEALLAVPRQRLDLASGRLPRALKANAGAHRLRLTRVEGRFSPQMLAVAVTRRRERLAGVLARLPRALTGNTAAHRRELARIETRLALAAQAQRNRLERGRDRLGGWLERLRRVHAQQRLDRERRLERASKLLAALSYKGVLDRGFALVRDGEGQPVHAAAAVSAGQGLEIEFRDGRVAVTAGEGPALAPPPAPPAGEKPAPRAPRKTKAAAKSLADETSQPTLFGN</sequence>
<feature type="region of interest" description="Disordered" evidence="7">
    <location>
        <begin position="499"/>
        <end position="544"/>
    </location>
</feature>